<organism evidence="2 3">
    <name type="scientific">Periconia digitata</name>
    <dbReference type="NCBI Taxonomy" id="1303443"/>
    <lineage>
        <taxon>Eukaryota</taxon>
        <taxon>Fungi</taxon>
        <taxon>Dikarya</taxon>
        <taxon>Ascomycota</taxon>
        <taxon>Pezizomycotina</taxon>
        <taxon>Dothideomycetes</taxon>
        <taxon>Pleosporomycetidae</taxon>
        <taxon>Pleosporales</taxon>
        <taxon>Massarineae</taxon>
        <taxon>Periconiaceae</taxon>
        <taxon>Periconia</taxon>
    </lineage>
</organism>
<dbReference type="Gene3D" id="3.40.720.10">
    <property type="entry name" value="Alkaline Phosphatase, subunit A"/>
    <property type="match status" value="1"/>
</dbReference>
<evidence type="ECO:0000256" key="1">
    <source>
        <dbReference type="ARBA" id="ARBA00022801"/>
    </source>
</evidence>
<dbReference type="FunFam" id="3.40.720.10:FF:000064">
    <property type="entry name" value="Probable acid phosphatase Pho610"/>
    <property type="match status" value="1"/>
</dbReference>
<comment type="caution">
    <text evidence="2">The sequence shown here is derived from an EMBL/GenBank/DDBJ whole genome shotgun (WGS) entry which is preliminary data.</text>
</comment>
<gene>
    <name evidence="2" type="ORF">PDIGIT_LOCUS8782</name>
</gene>
<accession>A0A9W4UIN4</accession>
<dbReference type="EMBL" id="CAOQHR010000006">
    <property type="protein sequence ID" value="CAI6335697.1"/>
    <property type="molecule type" value="Genomic_DNA"/>
</dbReference>
<keyword evidence="3" id="KW-1185">Reference proteome</keyword>
<dbReference type="PANTHER" id="PTHR31956:SF15">
    <property type="entry name" value="ACID PHOSPHATASE PHOA"/>
    <property type="match status" value="1"/>
</dbReference>
<dbReference type="Pfam" id="PF04185">
    <property type="entry name" value="Phosphoesterase"/>
    <property type="match status" value="1"/>
</dbReference>
<keyword evidence="1" id="KW-0378">Hydrolase</keyword>
<reference evidence="2" key="1">
    <citation type="submission" date="2023-01" db="EMBL/GenBank/DDBJ databases">
        <authorList>
            <person name="Van Ghelder C."/>
            <person name="Rancurel C."/>
        </authorList>
    </citation>
    <scope>NUCLEOTIDE SEQUENCE</scope>
    <source>
        <strain evidence="2">CNCM I-4278</strain>
    </source>
</reference>
<dbReference type="SUPFAM" id="SSF53649">
    <property type="entry name" value="Alkaline phosphatase-like"/>
    <property type="match status" value="1"/>
</dbReference>
<dbReference type="Proteomes" id="UP001152607">
    <property type="component" value="Unassembled WGS sequence"/>
</dbReference>
<evidence type="ECO:0000313" key="3">
    <source>
        <dbReference type="Proteomes" id="UP001152607"/>
    </source>
</evidence>
<protein>
    <recommendedName>
        <fullName evidence="4">Acid phosphatase</fullName>
    </recommendedName>
</protein>
<name>A0A9W4UIN4_9PLEO</name>
<sequence length="431" mass="47959">MTRRGLSSPSLCVVVLVCVLFALVFLPFASLRSNNCKEEDELKMRSAPVVSLSLLAASATVNCQTQPDSKAASWVPGKAFDRFVVIWLENTDYDLALGDPSLSWLAKKGITLSNYFAVTHPSMPNYAASISGDYYGCNHDDLIEIPSNVSTVVDLLEAKGISWGEYQEDMPYTGFEGFEYRNQKTGANAYVRKHNPAVLYDSVADSPARLSRTKNLTSFFVDLEADSLPQWAFITPNMTSDGHDTTVTVAGTWSRKFLEPLLNNPKFMKNTLVLLTFDENHTYTKQNRVVAILLGDAVPKDKVGTEDKTYYNHYSEISTVQANWGLDTLGRWDVGANVFQLVAEKTGDKLRSWSGKVPFKEMFFNVSYAGKLNKKNKTVPWPVPNTALEYAGRKVAPVVVDTWKNKQADSVYTSALEIPDGLHPEAEFQKP</sequence>
<dbReference type="GO" id="GO:0009395">
    <property type="term" value="P:phospholipid catabolic process"/>
    <property type="evidence" value="ECO:0007669"/>
    <property type="project" value="TreeGrafter"/>
</dbReference>
<dbReference type="InterPro" id="IPR007312">
    <property type="entry name" value="Phosphoesterase"/>
</dbReference>
<dbReference type="InterPro" id="IPR017850">
    <property type="entry name" value="Alkaline_phosphatase_core_sf"/>
</dbReference>
<dbReference type="PANTHER" id="PTHR31956">
    <property type="entry name" value="NON-SPECIFIC PHOSPHOLIPASE C4-RELATED"/>
    <property type="match status" value="1"/>
</dbReference>
<proteinExistence type="predicted"/>
<dbReference type="GO" id="GO:0016788">
    <property type="term" value="F:hydrolase activity, acting on ester bonds"/>
    <property type="evidence" value="ECO:0007669"/>
    <property type="project" value="InterPro"/>
</dbReference>
<dbReference type="OrthoDB" id="5135119at2759"/>
<evidence type="ECO:0000313" key="2">
    <source>
        <dbReference type="EMBL" id="CAI6335697.1"/>
    </source>
</evidence>
<evidence type="ECO:0008006" key="4">
    <source>
        <dbReference type="Google" id="ProtNLM"/>
    </source>
</evidence>
<dbReference type="AlphaFoldDB" id="A0A9W4UIN4"/>